<evidence type="ECO:0000256" key="5">
    <source>
        <dbReference type="ARBA" id="ARBA00023251"/>
    </source>
</evidence>
<dbReference type="EMBL" id="BAABJP010000007">
    <property type="protein sequence ID" value="GAA5150981.1"/>
    <property type="molecule type" value="Genomic_DNA"/>
</dbReference>
<feature type="domain" description="ABC-2 type transporter transmembrane" evidence="7">
    <location>
        <begin position="14"/>
        <end position="224"/>
    </location>
</feature>
<evidence type="ECO:0000313" key="8">
    <source>
        <dbReference type="EMBL" id="GAA5150981.1"/>
    </source>
</evidence>
<dbReference type="InterPro" id="IPR013525">
    <property type="entry name" value="ABC2_TM"/>
</dbReference>
<evidence type="ECO:0000256" key="1">
    <source>
        <dbReference type="ARBA" id="ARBA00004141"/>
    </source>
</evidence>
<keyword evidence="9" id="KW-1185">Reference proteome</keyword>
<feature type="transmembrane region" description="Helical" evidence="6">
    <location>
        <begin position="176"/>
        <end position="195"/>
    </location>
</feature>
<comment type="caution">
    <text evidence="8">The sequence shown here is derived from an EMBL/GenBank/DDBJ whole genome shotgun (WGS) entry which is preliminary data.</text>
</comment>
<dbReference type="PANTHER" id="PTHR43332">
    <property type="entry name" value="INNER MEMBRANE TRANSPORT PERMEASE YADH-RELATED"/>
    <property type="match status" value="1"/>
</dbReference>
<gene>
    <name evidence="8" type="ORF">GCM10023321_17210</name>
</gene>
<dbReference type="InterPro" id="IPR052522">
    <property type="entry name" value="ABC-2_transport_permease"/>
</dbReference>
<reference evidence="9" key="1">
    <citation type="journal article" date="2019" name="Int. J. Syst. Evol. Microbiol.">
        <title>The Global Catalogue of Microorganisms (GCM) 10K type strain sequencing project: providing services to taxonomists for standard genome sequencing and annotation.</title>
        <authorList>
            <consortium name="The Broad Institute Genomics Platform"/>
            <consortium name="The Broad Institute Genome Sequencing Center for Infectious Disease"/>
            <person name="Wu L."/>
            <person name="Ma J."/>
        </authorList>
    </citation>
    <scope>NUCLEOTIDE SEQUENCE [LARGE SCALE GENOMIC DNA]</scope>
    <source>
        <strain evidence="9">JCM 18303</strain>
    </source>
</reference>
<accession>A0ABP9PRF0</accession>
<sequence>MTGATTSPARVFVAVLARDVHVTGKELGAFLAQVLIQPFFFLFIFANVLGSAGYVAGNYGEIMLPGLLALNAFFGALQAVAFPLVMDFAWTREIEDRLLAPIPIPWVGVEKVVFGALRGLLASVLMVPVGFLVLPHVSWPLAGLLPGFLITALGGLLGGTMGLAIGTLLPARRINVLFAVIFAPLMFTGSVQFPWEALAGHRWFQVLCALNPLTYVSEGIRASLVPHVPHLPFALCLLVTTAAILASGWLGLRGFQKRALD</sequence>
<feature type="transmembrane region" description="Helical" evidence="6">
    <location>
        <begin position="34"/>
        <end position="56"/>
    </location>
</feature>
<comment type="subcellular location">
    <subcellularLocation>
        <location evidence="1">Membrane</location>
        <topology evidence="1">Multi-pass membrane protein</topology>
    </subcellularLocation>
</comment>
<keyword evidence="2 6" id="KW-0812">Transmembrane</keyword>
<name>A0ABP9PRF0_9PSEU</name>
<evidence type="ECO:0000259" key="7">
    <source>
        <dbReference type="Pfam" id="PF01061"/>
    </source>
</evidence>
<evidence type="ECO:0000256" key="6">
    <source>
        <dbReference type="SAM" id="Phobius"/>
    </source>
</evidence>
<feature type="transmembrane region" description="Helical" evidence="6">
    <location>
        <begin position="146"/>
        <end position="169"/>
    </location>
</feature>
<dbReference type="Pfam" id="PF01061">
    <property type="entry name" value="ABC2_membrane"/>
    <property type="match status" value="1"/>
</dbReference>
<dbReference type="InterPro" id="IPR000412">
    <property type="entry name" value="ABC_2_transport"/>
</dbReference>
<feature type="transmembrane region" description="Helical" evidence="6">
    <location>
        <begin position="112"/>
        <end position="134"/>
    </location>
</feature>
<feature type="transmembrane region" description="Helical" evidence="6">
    <location>
        <begin position="231"/>
        <end position="252"/>
    </location>
</feature>
<evidence type="ECO:0000256" key="3">
    <source>
        <dbReference type="ARBA" id="ARBA00022989"/>
    </source>
</evidence>
<dbReference type="PIRSF" id="PIRSF006648">
    <property type="entry name" value="DrrB"/>
    <property type="match status" value="1"/>
</dbReference>
<proteinExistence type="predicted"/>
<protein>
    <submittedName>
        <fullName evidence="8">ABC transporter permease</fullName>
    </submittedName>
</protein>
<keyword evidence="5" id="KW-0046">Antibiotic resistance</keyword>
<evidence type="ECO:0000256" key="2">
    <source>
        <dbReference type="ARBA" id="ARBA00022692"/>
    </source>
</evidence>
<feature type="transmembrane region" description="Helical" evidence="6">
    <location>
        <begin position="68"/>
        <end position="91"/>
    </location>
</feature>
<dbReference type="PANTHER" id="PTHR43332:SF2">
    <property type="entry name" value="INNER MEMBRANE TRANSPORT PERMEASE YADH"/>
    <property type="match status" value="1"/>
</dbReference>
<evidence type="ECO:0000256" key="4">
    <source>
        <dbReference type="ARBA" id="ARBA00023136"/>
    </source>
</evidence>
<dbReference type="Proteomes" id="UP001428817">
    <property type="component" value="Unassembled WGS sequence"/>
</dbReference>
<keyword evidence="4 6" id="KW-0472">Membrane</keyword>
<evidence type="ECO:0000313" key="9">
    <source>
        <dbReference type="Proteomes" id="UP001428817"/>
    </source>
</evidence>
<dbReference type="RefSeq" id="WP_185064377.1">
    <property type="nucleotide sequence ID" value="NZ_BAABJP010000007.1"/>
</dbReference>
<organism evidence="8 9">
    <name type="scientific">Pseudonocardia eucalypti</name>
    <dbReference type="NCBI Taxonomy" id="648755"/>
    <lineage>
        <taxon>Bacteria</taxon>
        <taxon>Bacillati</taxon>
        <taxon>Actinomycetota</taxon>
        <taxon>Actinomycetes</taxon>
        <taxon>Pseudonocardiales</taxon>
        <taxon>Pseudonocardiaceae</taxon>
        <taxon>Pseudonocardia</taxon>
    </lineage>
</organism>
<keyword evidence="3 6" id="KW-1133">Transmembrane helix</keyword>